<keyword evidence="7" id="KW-1185">Reference proteome</keyword>
<proteinExistence type="inferred from homology"/>
<feature type="region of interest" description="Disordered" evidence="4">
    <location>
        <begin position="1"/>
        <end position="21"/>
    </location>
</feature>
<sequence length="260" mass="29870">MKRNLHQFQGPNHRTSIAGSSTSSPAVFWLIQDDDGEGRIRRRASRCVRVEVVKNVWSGTDIARVNLIDSWLVRVANKRKRRVQKSVCLRRSPLDGFPRRRGRKSLWRNTDDHDYFAPALNGFFPPSLGNALMQATENINRIFDNFDIRPSQLMGQVKEQDDCYKLRYEVPGLTKDDVKITVDNGILMIKGEHKAEEEEGSPEEDEHWSSRSYGYYNTSLSLPDDAKVEEIKAELKNGVLNVVIPRMEKPKKDVQEISVE</sequence>
<comment type="caution">
    <text evidence="6">The sequence shown here is derived from an EMBL/GenBank/DDBJ whole genome shotgun (WGS) entry which is preliminary data.</text>
</comment>
<dbReference type="CDD" id="cd06464">
    <property type="entry name" value="ACD_sHsps-like"/>
    <property type="match status" value="1"/>
</dbReference>
<dbReference type="EMBL" id="JAAMPC010000016">
    <property type="protein sequence ID" value="KAG2250761.1"/>
    <property type="molecule type" value="Genomic_DNA"/>
</dbReference>
<dbReference type="InterPro" id="IPR002068">
    <property type="entry name" value="A-crystallin/Hsp20_dom"/>
</dbReference>
<dbReference type="Gene3D" id="2.60.40.790">
    <property type="match status" value="1"/>
</dbReference>
<feature type="compositionally biased region" description="Acidic residues" evidence="4">
    <location>
        <begin position="197"/>
        <end position="206"/>
    </location>
</feature>
<dbReference type="InterPro" id="IPR044587">
    <property type="entry name" value="HSP21-like"/>
</dbReference>
<dbReference type="PANTHER" id="PTHR46733:SF3">
    <property type="entry name" value="26.5 KDA HEAT SHOCK PROTEIN, MITOCHONDRIAL"/>
    <property type="match status" value="1"/>
</dbReference>
<dbReference type="Proteomes" id="UP000886595">
    <property type="component" value="Unassembled WGS sequence"/>
</dbReference>
<evidence type="ECO:0000313" key="6">
    <source>
        <dbReference type="EMBL" id="KAG2250761.1"/>
    </source>
</evidence>
<dbReference type="OrthoDB" id="1431247at2759"/>
<dbReference type="Pfam" id="PF00011">
    <property type="entry name" value="HSP20"/>
    <property type="match status" value="1"/>
</dbReference>
<dbReference type="GO" id="GO:0009408">
    <property type="term" value="P:response to heat"/>
    <property type="evidence" value="ECO:0007669"/>
    <property type="project" value="InterPro"/>
</dbReference>
<dbReference type="FunFam" id="2.60.40.790:FF:000059">
    <property type="entry name" value="26.5 kDa heat shock protein, mitochondrial"/>
    <property type="match status" value="1"/>
</dbReference>
<protein>
    <recommendedName>
        <fullName evidence="5">SHSP domain-containing protein</fullName>
    </recommendedName>
</protein>
<comment type="similarity">
    <text evidence="2 3">Belongs to the small heat shock protein (HSP20) family.</text>
</comment>
<dbReference type="SUPFAM" id="SSF49764">
    <property type="entry name" value="HSP20-like chaperones"/>
    <property type="match status" value="1"/>
</dbReference>
<evidence type="ECO:0000259" key="5">
    <source>
        <dbReference type="PROSITE" id="PS01031"/>
    </source>
</evidence>
<feature type="domain" description="SHSP" evidence="5">
    <location>
        <begin position="145"/>
        <end position="260"/>
    </location>
</feature>
<evidence type="ECO:0000256" key="4">
    <source>
        <dbReference type="SAM" id="MobiDB-lite"/>
    </source>
</evidence>
<evidence type="ECO:0000256" key="1">
    <source>
        <dbReference type="ARBA" id="ARBA00023016"/>
    </source>
</evidence>
<reference evidence="6 7" key="1">
    <citation type="submission" date="2020-02" db="EMBL/GenBank/DDBJ databases">
        <authorList>
            <person name="Ma Q."/>
            <person name="Huang Y."/>
            <person name="Song X."/>
            <person name="Pei D."/>
        </authorList>
    </citation>
    <scope>NUCLEOTIDE SEQUENCE [LARGE SCALE GENOMIC DNA]</scope>
    <source>
        <strain evidence="6">Sxm20200214</strain>
        <tissue evidence="6">Leaf</tissue>
    </source>
</reference>
<evidence type="ECO:0000256" key="2">
    <source>
        <dbReference type="PROSITE-ProRule" id="PRU00285"/>
    </source>
</evidence>
<name>A0A8X7TSP0_BRACI</name>
<organism evidence="6 7">
    <name type="scientific">Brassica carinata</name>
    <name type="common">Ethiopian mustard</name>
    <name type="synonym">Abyssinian cabbage</name>
    <dbReference type="NCBI Taxonomy" id="52824"/>
    <lineage>
        <taxon>Eukaryota</taxon>
        <taxon>Viridiplantae</taxon>
        <taxon>Streptophyta</taxon>
        <taxon>Embryophyta</taxon>
        <taxon>Tracheophyta</taxon>
        <taxon>Spermatophyta</taxon>
        <taxon>Magnoliopsida</taxon>
        <taxon>eudicotyledons</taxon>
        <taxon>Gunneridae</taxon>
        <taxon>Pentapetalae</taxon>
        <taxon>rosids</taxon>
        <taxon>malvids</taxon>
        <taxon>Brassicales</taxon>
        <taxon>Brassicaceae</taxon>
        <taxon>Brassiceae</taxon>
        <taxon>Brassica</taxon>
    </lineage>
</organism>
<dbReference type="PANTHER" id="PTHR46733">
    <property type="entry name" value="26.5 KDA HEAT SHOCK PROTEIN, MITOCHONDRIAL"/>
    <property type="match status" value="1"/>
</dbReference>
<dbReference type="AlphaFoldDB" id="A0A8X7TSP0"/>
<feature type="region of interest" description="Disordered" evidence="4">
    <location>
        <begin position="191"/>
        <end position="210"/>
    </location>
</feature>
<evidence type="ECO:0000313" key="7">
    <source>
        <dbReference type="Proteomes" id="UP000886595"/>
    </source>
</evidence>
<keyword evidence="1" id="KW-0346">Stress response</keyword>
<dbReference type="PROSITE" id="PS01031">
    <property type="entry name" value="SHSP"/>
    <property type="match status" value="1"/>
</dbReference>
<accession>A0A8X7TSP0</accession>
<dbReference type="InterPro" id="IPR008978">
    <property type="entry name" value="HSP20-like_chaperone"/>
</dbReference>
<evidence type="ECO:0000256" key="3">
    <source>
        <dbReference type="RuleBase" id="RU003616"/>
    </source>
</evidence>
<gene>
    <name evidence="6" type="ORF">Bca52824_080897</name>
</gene>